<dbReference type="EMBL" id="JAUTXU010000137">
    <property type="protein sequence ID" value="KAK3704661.1"/>
    <property type="molecule type" value="Genomic_DNA"/>
</dbReference>
<gene>
    <name evidence="1" type="ORF">LTR37_013760</name>
</gene>
<dbReference type="Proteomes" id="UP001281147">
    <property type="component" value="Unassembled WGS sequence"/>
</dbReference>
<proteinExistence type="predicted"/>
<protein>
    <submittedName>
        <fullName evidence="1">Uncharacterized protein</fullName>
    </submittedName>
</protein>
<accession>A0ACC3MVL8</accession>
<evidence type="ECO:0000313" key="1">
    <source>
        <dbReference type="EMBL" id="KAK3704661.1"/>
    </source>
</evidence>
<name>A0ACC3MVL8_9PEZI</name>
<reference evidence="1" key="1">
    <citation type="submission" date="2023-07" db="EMBL/GenBank/DDBJ databases">
        <title>Black Yeasts Isolated from many extreme environments.</title>
        <authorList>
            <person name="Coleine C."/>
            <person name="Stajich J.E."/>
            <person name="Selbmann L."/>
        </authorList>
    </citation>
    <scope>NUCLEOTIDE SEQUENCE</scope>
    <source>
        <strain evidence="1">CCFEE 5714</strain>
    </source>
</reference>
<sequence length="203" mass="23206">MDINKRFLVSEDVERQLDDNALDSDIVRLVPRDSTEPFEVPRCQLLKSSDYFVKAMEWKKLQQEAFADQYMVKKIQQALLPPIWLSLLETPPGCELITEVFDKAGDDSKVSELLVLAVLHECLEGGEQGPETQRPTSDVPAEYNTAVKRMRKLWRKRDKRNQAAVDLHLLVKKGLLCDVHSRVSAEMFGKAEIVLARIRGCLR</sequence>
<evidence type="ECO:0000313" key="2">
    <source>
        <dbReference type="Proteomes" id="UP001281147"/>
    </source>
</evidence>
<comment type="caution">
    <text evidence="1">The sequence shown here is derived from an EMBL/GenBank/DDBJ whole genome shotgun (WGS) entry which is preliminary data.</text>
</comment>
<organism evidence="1 2">
    <name type="scientific">Vermiconidia calcicola</name>
    <dbReference type="NCBI Taxonomy" id="1690605"/>
    <lineage>
        <taxon>Eukaryota</taxon>
        <taxon>Fungi</taxon>
        <taxon>Dikarya</taxon>
        <taxon>Ascomycota</taxon>
        <taxon>Pezizomycotina</taxon>
        <taxon>Dothideomycetes</taxon>
        <taxon>Dothideomycetidae</taxon>
        <taxon>Mycosphaerellales</taxon>
        <taxon>Extremaceae</taxon>
        <taxon>Vermiconidia</taxon>
    </lineage>
</organism>
<keyword evidence="2" id="KW-1185">Reference proteome</keyword>